<proteinExistence type="predicted"/>
<organism evidence="3 4">
    <name type="scientific">Brassica carinata</name>
    <name type="common">Ethiopian mustard</name>
    <name type="synonym">Abyssinian cabbage</name>
    <dbReference type="NCBI Taxonomy" id="52824"/>
    <lineage>
        <taxon>Eukaryota</taxon>
        <taxon>Viridiplantae</taxon>
        <taxon>Streptophyta</taxon>
        <taxon>Embryophyta</taxon>
        <taxon>Tracheophyta</taxon>
        <taxon>Spermatophyta</taxon>
        <taxon>Magnoliopsida</taxon>
        <taxon>eudicotyledons</taxon>
        <taxon>Gunneridae</taxon>
        <taxon>Pentapetalae</taxon>
        <taxon>rosids</taxon>
        <taxon>malvids</taxon>
        <taxon>Brassicales</taxon>
        <taxon>Brassicaceae</taxon>
        <taxon>Brassiceae</taxon>
        <taxon>Brassica</taxon>
    </lineage>
</organism>
<dbReference type="SUPFAM" id="SSF48452">
    <property type="entry name" value="TPR-like"/>
    <property type="match status" value="1"/>
</dbReference>
<reference evidence="3 4" key="1">
    <citation type="submission" date="2020-02" db="EMBL/GenBank/DDBJ databases">
        <authorList>
            <person name="Ma Q."/>
            <person name="Huang Y."/>
            <person name="Song X."/>
            <person name="Pei D."/>
        </authorList>
    </citation>
    <scope>NUCLEOTIDE SEQUENCE [LARGE SCALE GENOMIC DNA]</scope>
    <source>
        <strain evidence="3">Sxm20200214</strain>
        <tissue evidence="3">Leaf</tissue>
    </source>
</reference>
<gene>
    <name evidence="3" type="ORF">Bca52824_095861</name>
</gene>
<dbReference type="PANTHER" id="PTHR12975:SF6">
    <property type="entry name" value="TRAFFICKING PROTEIN PARTICLE COMPLEX SUBUNIT 8"/>
    <property type="match status" value="1"/>
</dbReference>
<dbReference type="InterPro" id="IPR058538">
    <property type="entry name" value="Ig_TPPC8_2nd"/>
</dbReference>
<evidence type="ECO:0000259" key="1">
    <source>
        <dbReference type="Pfam" id="PF24544"/>
    </source>
</evidence>
<dbReference type="InterPro" id="IPR011990">
    <property type="entry name" value="TPR-like_helical_dom_sf"/>
</dbReference>
<evidence type="ECO:0000259" key="2">
    <source>
        <dbReference type="Pfam" id="PF24545"/>
    </source>
</evidence>
<dbReference type="InterPro" id="IPR058541">
    <property type="entry name" value="Ig_TPPC8_1st"/>
</dbReference>
<feature type="domain" description="TPPC8 first Ig-like" evidence="2">
    <location>
        <begin position="1952"/>
        <end position="2082"/>
    </location>
</feature>
<accession>A0A8X7THS8</accession>
<feature type="domain" description="TPPC8 second Ig-like" evidence="1">
    <location>
        <begin position="1689"/>
        <end position="1806"/>
    </location>
</feature>
<dbReference type="PANTHER" id="PTHR12975">
    <property type="entry name" value="TRANSPORT PROTEIN TRAPP"/>
    <property type="match status" value="1"/>
</dbReference>
<evidence type="ECO:0000313" key="4">
    <source>
        <dbReference type="Proteomes" id="UP000886595"/>
    </source>
</evidence>
<dbReference type="Pfam" id="PF24545">
    <property type="entry name" value="Ig_TPPC8_1st"/>
    <property type="match status" value="2"/>
</dbReference>
<protein>
    <recommendedName>
        <fullName evidence="5">Trafficking protein particle complex subunit 8</fullName>
    </recommendedName>
</protein>
<feature type="domain" description="TPPC8 first Ig-like" evidence="2">
    <location>
        <begin position="570"/>
        <end position="729"/>
    </location>
</feature>
<dbReference type="GO" id="GO:1990072">
    <property type="term" value="C:TRAPPIII protein complex"/>
    <property type="evidence" value="ECO:0007669"/>
    <property type="project" value="TreeGrafter"/>
</dbReference>
<comment type="caution">
    <text evidence="3">The sequence shown here is derived from an EMBL/GenBank/DDBJ whole genome shotgun (WGS) entry which is preliminary data.</text>
</comment>
<dbReference type="EMBL" id="JAAMPC010000542">
    <property type="protein sequence ID" value="KAG2242297.1"/>
    <property type="molecule type" value="Genomic_DNA"/>
</dbReference>
<dbReference type="Pfam" id="PF24544">
    <property type="entry name" value="Ig_TPPC8_2nd"/>
    <property type="match status" value="2"/>
</dbReference>
<dbReference type="Pfam" id="PF12739">
    <property type="entry name" value="TRAPPC-Trs85"/>
    <property type="match status" value="2"/>
</dbReference>
<name>A0A8X7THS8_BRACI</name>
<sequence>MVEPVNSSLGKMLLEEVSPVVMVLCTPLVEETFLKNGLSFVETLKPFCNFSNIDVPVRTSGDQLYRLKKFTLRLFNAADIRQPNVEVAKQRLEHVITQAGEKVFHDLKSDPPQITDILSSLLVVSSKDEDPLNKFVDLFNTNRLPSLLNDGVMDPKILKHFLLVHDNQDATTERTSKVLSEMRSTFGNNECNLLCTNSSKEGNVEHQANPWASFKSSVPAEKLGCALTGDDIGEIKDLMQEFASRHIIPYMEQKVRDLNQQISATRKGLRNQIKNLWWRKGKEDIPDSTKGSIYTFSSTESQIRILGDYAFMLHDYELALSSYRLISTDYKLDKAWKHYAGVQEMMGLAYFISDQSIKEAEYCMENASSTYMKLGKSGFQNATRCGLWWAEMLKARDQYKEAASVYFRICGEEPLHAAVMLEQASYCFVLTKPAMLHKYGFHLVLSGDHYKICDQVNHAIRTYRSAISVYESTTWSHIKDHVYFHIGQWYAIVGMNDVAVRNMLRVLDCGNQSKSTQEIFLRDFFDIVKKTGMKHEVVGLRLPVINMSSLQVIYEDHRTYASQASALVEESIWQSLEDDIIPSLNSGKSNWLELQSKLLPKKYKESNVCVVGESVKLDLEFRNPLLISTSVTSVSLICELTENSDDLKLVEKETSSLSLGTEHNQVTTSGFSSFTLSEVDFTLGGGEKKLVRLTVTPSEEGILKIVGVRWELSGSIVGVHYFQSVPTKAKTNKAKRKNKLTPTDALKFLVIKSLPRLEGSVDHLPDKLYAGDLRYLVLELKNNSESPIKNLKMKISHPRFVNPESHEEELTPGFPDCLKKGPEQNTVQRETSRTSVFEFPKDVSLQGDRSLRWPLWLRAAIPGTISLYFTIYYEMENVSSTMKYRTLRMHYSLQVLPSLETSFEITPSPSRLQEFLVRMDIVNRANSDSFEIHQLSTVGCRWGISLLQPVDTSLPSKSILPGQGLSCFFMIKDCRKPGTEEEKTTSILPSQTDIKLITQDDDEKLFDIVNSPLASFHESERSCHGTLDQLSPNTVDFILISRLAKSSNPSAEQDLPKILSHHSCHNRIRSSIPLSWSLDGPKTIINTIDGLPDAAAPTPSSGNLSGWRYVPAITEEMKLTSDVMGSRLGKPPPSMESSPPFIWSGSSSTKVQIQPLSTTEIPVQISVFSAGVYNLCSYTLTWELSEHENASSSTSSGICQGYPCYLTVLQSEFVYVFLTVASLSHYAVSSIDGSSQSRICGLPDLLVAGTIVQDCGLARFTNYITAAPPSHYAVSSIDGSSQSQLCDLQTGIVARRPIAISSQIGLQTFNEMLKARDQYKEAAFVYFRICGEEPLHAAVMLEQASYCFVLTKPAMLHKYGFHLVLSGDHYKICDQVNHAIRTYRSAISVYESTTWSHIKDHVYFHIGQWYAIVGMNDVAVRNMLRVLDCGNQSKSTQEIFLRDFFDIVKKTGMKHEVVGLRLPAINMSSLQVIYEDHRTYASQASALVEESIWQSLEDDIIPSLNSGKSNWLELQSKLLPKKYKESNVCVVGGMQVVFRNPLLISTSVTSVSLICELTANSDDLKLGNLFLLFDMCLRCQHYYRVTTSGFSSFTLSEVDFTLGGEKKLVRLTVTPSEEGILKIVGVRWELSGSIVGVHYFQSVPTNAKTNKAKRKNKLTPTDALKFLVIKSLPRLEGSIDHLPEKLYAGDLRYLVLELKNNSESPIKNLKMKISHPRFVNPESHEEELTPGFPDCLKKGHEQNIVQRETSRTSSVFAFPKDVSLQGDRSLRWPLWLRAAIPGTISLYFTIYYEMENVSSIMKYRTLRMHYNLKVLPSLETSFEITPSPSRLQEFLVRMDIVNRANSDSFEIHQLSTVGCRWGISLLQPVDTILPSKSLLPGQALSCFFMIKDCRKSGTEEEKPMSITPSQTDIKLITQDGDEKLFDIVNSPLASFHESERSFSGTSDQALVEESIWQSLEDDIIPSLNSGKSNWLELQSKLLPKKYKESNVCVVGESVKLDLEFRNPLLISTSVTSVSLICELTANSDDLKLVDKETSSLSLGTEHNQVTTSGFSSFTLSEVDFTLGGGEKKLVRLTVTPVKKVSSKLSV</sequence>
<dbReference type="Proteomes" id="UP000886595">
    <property type="component" value="Unassembled WGS sequence"/>
</dbReference>
<keyword evidence="4" id="KW-1185">Reference proteome</keyword>
<evidence type="ECO:0000313" key="3">
    <source>
        <dbReference type="EMBL" id="KAG2242297.1"/>
    </source>
</evidence>
<feature type="domain" description="TPPC8 second Ig-like" evidence="1">
    <location>
        <begin position="771"/>
        <end position="887"/>
    </location>
</feature>
<evidence type="ECO:0008006" key="5">
    <source>
        <dbReference type="Google" id="ProtNLM"/>
    </source>
</evidence>
<dbReference type="OrthoDB" id="437922at2759"/>
<dbReference type="InterPro" id="IPR024420">
    <property type="entry name" value="TRAPP_III_complex_Trs85"/>
</dbReference>